<comment type="similarity">
    <text evidence="1">Belongs to the polysaccharide synthase family.</text>
</comment>
<dbReference type="CDD" id="cd05237">
    <property type="entry name" value="UDP_invert_4-6DH_SDR_e"/>
    <property type="match status" value="1"/>
</dbReference>
<dbReference type="Gene3D" id="3.40.50.720">
    <property type="entry name" value="NAD(P)-binding Rossmann-like Domain"/>
    <property type="match status" value="2"/>
</dbReference>
<dbReference type="InterPro" id="IPR003869">
    <property type="entry name" value="Polysac_CapD-like"/>
</dbReference>
<sequence length="650" mass="73260">MLNRMNIVPRWIIFFLDIFFCTISLILAHAISNNFEVGHVNYSLLNKALFTFLIINCLVFGVLKTYAGIVRYTSGQDSIRILFSVLTSNVAFYAISKSSLLSHFVSRIEQIIIINILFSFVLLISYRLLVKYMFAYINNLKLNQKRVIVYGASETAITTKRILDQQGTGLNMNIVAFIDEDNRIRGKKIDNIKIHPLADIEKIIVSEKINELVIAKEDIDINIKSTIVDVCLANNVRVLNIPPIANWIGGHLNPSQLQNIKIEDVLEREPIHINNTLIESQINSKNILVTGAAGSIGSEMVRQLMKYKPALIILNDIAETALHELQLELEDTGYDNVSFVTFIGDVRNIERMSVLFETYQPNYVYHAAAYKHVPMMENNPCEAINTNVLGTKNIADLSMHHGVEKFVMISTDKAVNPTNVMGASKRIAEMYVQSLVDFHSDDHIVLNKNLSVINSKSKNKNRTKYITTRFGNVLGSNGSVIPRFKAQIQKGGPITVTHPEITRYFMTIPEACRLVLEAGSMGSGGEIYLFDMGKSVKIVDLAKKMIRLSGFVVDQDIKITFTGLRPGEKLYEELLNDAENTIPTHHQKIMIAKVRKQSYIQINKHITELVNLSGSFNDAMVVRKMKEIVPEYKSNNSIFEEFDVAVPVAL</sequence>
<evidence type="ECO:0000313" key="5">
    <source>
        <dbReference type="Proteomes" id="UP000505355"/>
    </source>
</evidence>
<gene>
    <name evidence="4" type="ORF">HQ865_06470</name>
</gene>
<evidence type="ECO:0000259" key="3">
    <source>
        <dbReference type="Pfam" id="PF02719"/>
    </source>
</evidence>
<dbReference type="SUPFAM" id="SSF53335">
    <property type="entry name" value="S-adenosyl-L-methionine-dependent methyltransferases"/>
    <property type="match status" value="1"/>
</dbReference>
<dbReference type="EMBL" id="CP054139">
    <property type="protein sequence ID" value="QKJ29415.1"/>
    <property type="molecule type" value="Genomic_DNA"/>
</dbReference>
<dbReference type="KEGG" id="mmab:HQ865_06470"/>
<evidence type="ECO:0000256" key="1">
    <source>
        <dbReference type="ARBA" id="ARBA00007430"/>
    </source>
</evidence>
<accession>A0A7D4TTX6</accession>
<keyword evidence="2" id="KW-1133">Transmembrane helix</keyword>
<dbReference type="Pfam" id="PF02719">
    <property type="entry name" value="Polysacc_synt_2"/>
    <property type="match status" value="1"/>
</dbReference>
<dbReference type="InterPro" id="IPR051203">
    <property type="entry name" value="Polysaccharide_Synthase-Rel"/>
</dbReference>
<feature type="transmembrane region" description="Helical" evidence="2">
    <location>
        <begin position="108"/>
        <end position="129"/>
    </location>
</feature>
<feature type="domain" description="Polysaccharide biosynthesis protein CapD-like" evidence="3">
    <location>
        <begin position="287"/>
        <end position="593"/>
    </location>
</feature>
<dbReference type="PANTHER" id="PTHR43318:SF1">
    <property type="entry name" value="POLYSACCHARIDE BIOSYNTHESIS PROTEIN EPSC-RELATED"/>
    <property type="match status" value="1"/>
</dbReference>
<dbReference type="SUPFAM" id="SSF51735">
    <property type="entry name" value="NAD(P)-binding Rossmann-fold domains"/>
    <property type="match status" value="1"/>
</dbReference>
<dbReference type="AlphaFoldDB" id="A0A7D4TTX6"/>
<dbReference type="Pfam" id="PF13727">
    <property type="entry name" value="CoA_binding_3"/>
    <property type="match status" value="1"/>
</dbReference>
<name>A0A7D4TTX6_9SPHI</name>
<dbReference type="InterPro" id="IPR029063">
    <property type="entry name" value="SAM-dependent_MTases_sf"/>
</dbReference>
<feature type="transmembrane region" description="Helical" evidence="2">
    <location>
        <begin position="12"/>
        <end position="32"/>
    </location>
</feature>
<dbReference type="PANTHER" id="PTHR43318">
    <property type="entry name" value="UDP-N-ACETYLGLUCOSAMINE 4,6-DEHYDRATASE"/>
    <property type="match status" value="1"/>
</dbReference>
<protein>
    <submittedName>
        <fullName evidence="4">Polysaccharide biosynthesis protein</fullName>
    </submittedName>
</protein>
<feature type="transmembrane region" description="Helical" evidence="2">
    <location>
        <begin position="44"/>
        <end position="67"/>
    </location>
</feature>
<keyword evidence="2" id="KW-0812">Transmembrane</keyword>
<evidence type="ECO:0000313" key="4">
    <source>
        <dbReference type="EMBL" id="QKJ29415.1"/>
    </source>
</evidence>
<keyword evidence="5" id="KW-1185">Reference proteome</keyword>
<reference evidence="4 5" key="1">
    <citation type="submission" date="2020-05" db="EMBL/GenBank/DDBJ databases">
        <title>Mucilaginibacter mali sp. nov.</title>
        <authorList>
            <person name="Kim H.S."/>
            <person name="Lee K.C."/>
            <person name="Suh M.K."/>
            <person name="Kim J.-S."/>
            <person name="Han K.-I."/>
            <person name="Eom M.K."/>
            <person name="Shin Y.K."/>
            <person name="Lee J.-S."/>
        </authorList>
    </citation>
    <scope>NUCLEOTIDE SEQUENCE [LARGE SCALE GENOMIC DNA]</scope>
    <source>
        <strain evidence="4 5">G2-14</strain>
    </source>
</reference>
<proteinExistence type="inferred from homology"/>
<dbReference type="InterPro" id="IPR036291">
    <property type="entry name" value="NAD(P)-bd_dom_sf"/>
</dbReference>
<dbReference type="Proteomes" id="UP000505355">
    <property type="component" value="Chromosome"/>
</dbReference>
<keyword evidence="2" id="KW-0472">Membrane</keyword>
<organism evidence="4 5">
    <name type="scientific">Mucilaginibacter mali</name>
    <dbReference type="NCBI Taxonomy" id="2740462"/>
    <lineage>
        <taxon>Bacteria</taxon>
        <taxon>Pseudomonadati</taxon>
        <taxon>Bacteroidota</taxon>
        <taxon>Sphingobacteriia</taxon>
        <taxon>Sphingobacteriales</taxon>
        <taxon>Sphingobacteriaceae</taxon>
        <taxon>Mucilaginibacter</taxon>
    </lineage>
</organism>
<evidence type="ECO:0000256" key="2">
    <source>
        <dbReference type="SAM" id="Phobius"/>
    </source>
</evidence>